<dbReference type="EMBL" id="SSOP01000029">
    <property type="protein sequence ID" value="KAB5593876.1"/>
    <property type="molecule type" value="Genomic_DNA"/>
</dbReference>
<feature type="DNA-binding region" description="HMG box" evidence="3">
    <location>
        <begin position="134"/>
        <end position="224"/>
    </location>
</feature>
<keyword evidence="2 3" id="KW-0539">Nucleus</keyword>
<feature type="compositionally biased region" description="Pro residues" evidence="4">
    <location>
        <begin position="310"/>
        <end position="320"/>
    </location>
</feature>
<name>A0A5N5QRS3_9AGAM</name>
<dbReference type="PANTHER" id="PTHR45789:SF2">
    <property type="entry name" value="FI18025P1"/>
    <property type="match status" value="1"/>
</dbReference>
<dbReference type="GO" id="GO:0000981">
    <property type="term" value="F:DNA-binding transcription factor activity, RNA polymerase II-specific"/>
    <property type="evidence" value="ECO:0007669"/>
    <property type="project" value="TreeGrafter"/>
</dbReference>
<feature type="compositionally biased region" description="Low complexity" evidence="4">
    <location>
        <begin position="321"/>
        <end position="347"/>
    </location>
</feature>
<dbReference type="GO" id="GO:0000978">
    <property type="term" value="F:RNA polymerase II cis-regulatory region sequence-specific DNA binding"/>
    <property type="evidence" value="ECO:0007669"/>
    <property type="project" value="TreeGrafter"/>
</dbReference>
<dbReference type="SUPFAM" id="SSF47095">
    <property type="entry name" value="HMG-box"/>
    <property type="match status" value="1"/>
</dbReference>
<dbReference type="SMART" id="SM00398">
    <property type="entry name" value="HMG"/>
    <property type="match status" value="1"/>
</dbReference>
<dbReference type="PROSITE" id="PS50118">
    <property type="entry name" value="HMG_BOX_2"/>
    <property type="match status" value="1"/>
</dbReference>
<proteinExistence type="predicted"/>
<dbReference type="OrthoDB" id="6247875at2759"/>
<sequence length="465" mass="51222">MSRVPLGLSPYRDMTPSDVANTSEAPLALHYNEIDYSNDLLYASAVDARCCEGPRSLDGNVRAATHLLGYPDLGNLPPSETPDFQALSVLPVPSTSRVLPRDRPCETIEPAEASITGPTRVAKSHSRRQPPGHIPRPRNAFILYRSWYVRTGLVPKTEVSVTMLLSHVPRLLTPPGLGLQNDHREISRIVGKVWKKLSDTEKQPWKVLAEEEKIEHARKYPNYKYSPNSRRDAASLSSRGPSIRSSTTRGRKAKAAGSLNVDQPDDTARAFSAPRDRRHNATTRARENEIAEVTAERRAPVLSIRIPAPSNRPPPEPQRPCTPAQSSVPEDLSYSPSLSDSPSTPSEKPQKSVPPGTPPLAMEGQAIDNASWVPDLDFTHDSDALFLLSPYSYSEQHRLHAWAIRPGHSGDASLNSIMHPNLLYSSWGNAYDDLDVYECTGGVSKGELDDYRTFFGADGLMETQG</sequence>
<feature type="region of interest" description="Disordered" evidence="4">
    <location>
        <begin position="222"/>
        <end position="363"/>
    </location>
</feature>
<evidence type="ECO:0000313" key="6">
    <source>
        <dbReference type="EMBL" id="KAB5593876.1"/>
    </source>
</evidence>
<gene>
    <name evidence="6" type="ORF">CTheo_2728</name>
</gene>
<keyword evidence="1 3" id="KW-0238">DNA-binding</keyword>
<feature type="compositionally biased region" description="Low complexity" evidence="4">
    <location>
        <begin position="235"/>
        <end position="248"/>
    </location>
</feature>
<feature type="compositionally biased region" description="Basic and acidic residues" evidence="4">
    <location>
        <begin position="284"/>
        <end position="299"/>
    </location>
</feature>
<evidence type="ECO:0000256" key="1">
    <source>
        <dbReference type="ARBA" id="ARBA00023125"/>
    </source>
</evidence>
<dbReference type="Pfam" id="PF00505">
    <property type="entry name" value="HMG_box"/>
    <property type="match status" value="1"/>
</dbReference>
<dbReference type="Proteomes" id="UP000383932">
    <property type="component" value="Unassembled WGS sequence"/>
</dbReference>
<evidence type="ECO:0000259" key="5">
    <source>
        <dbReference type="PROSITE" id="PS50118"/>
    </source>
</evidence>
<feature type="domain" description="HMG box" evidence="5">
    <location>
        <begin position="134"/>
        <end position="224"/>
    </location>
</feature>
<reference evidence="6 7" key="1">
    <citation type="journal article" date="2019" name="Fungal Biol. Biotechnol.">
        <title>Draft genome sequence of fastidious pathogen Ceratobasidium theobromae, which causes vascular-streak dieback in Theobroma cacao.</title>
        <authorList>
            <person name="Ali S.S."/>
            <person name="Asman A."/>
            <person name="Shao J."/>
            <person name="Firmansyah A.P."/>
            <person name="Susilo A.W."/>
            <person name="Rosmana A."/>
            <person name="McMahon P."/>
            <person name="Junaid M."/>
            <person name="Guest D."/>
            <person name="Kheng T.Y."/>
            <person name="Meinhardt L.W."/>
            <person name="Bailey B.A."/>
        </authorList>
    </citation>
    <scope>NUCLEOTIDE SEQUENCE [LARGE SCALE GENOMIC DNA]</scope>
    <source>
        <strain evidence="6 7">CT2</strain>
    </source>
</reference>
<dbReference type="Gene3D" id="1.10.30.10">
    <property type="entry name" value="High mobility group box domain"/>
    <property type="match status" value="1"/>
</dbReference>
<keyword evidence="7" id="KW-1185">Reference proteome</keyword>
<comment type="caution">
    <text evidence="6">The sequence shown here is derived from an EMBL/GenBank/DDBJ whole genome shotgun (WGS) entry which is preliminary data.</text>
</comment>
<evidence type="ECO:0000313" key="7">
    <source>
        <dbReference type="Proteomes" id="UP000383932"/>
    </source>
</evidence>
<accession>A0A5N5QRS3</accession>
<protein>
    <submittedName>
        <fullName evidence="6">HMG (High mobility group) box protein</fullName>
    </submittedName>
</protein>
<dbReference type="InterPro" id="IPR036910">
    <property type="entry name" value="HMG_box_dom_sf"/>
</dbReference>
<organism evidence="6 7">
    <name type="scientific">Ceratobasidium theobromae</name>
    <dbReference type="NCBI Taxonomy" id="1582974"/>
    <lineage>
        <taxon>Eukaryota</taxon>
        <taxon>Fungi</taxon>
        <taxon>Dikarya</taxon>
        <taxon>Basidiomycota</taxon>
        <taxon>Agaricomycotina</taxon>
        <taxon>Agaricomycetes</taxon>
        <taxon>Cantharellales</taxon>
        <taxon>Ceratobasidiaceae</taxon>
        <taxon>Ceratobasidium</taxon>
    </lineage>
</organism>
<evidence type="ECO:0000256" key="3">
    <source>
        <dbReference type="PROSITE-ProRule" id="PRU00267"/>
    </source>
</evidence>
<dbReference type="InterPro" id="IPR051356">
    <property type="entry name" value="SOX/SOX-like_TF"/>
</dbReference>
<evidence type="ECO:0000256" key="4">
    <source>
        <dbReference type="SAM" id="MobiDB-lite"/>
    </source>
</evidence>
<evidence type="ECO:0000256" key="2">
    <source>
        <dbReference type="ARBA" id="ARBA00023242"/>
    </source>
</evidence>
<dbReference type="AlphaFoldDB" id="A0A5N5QRS3"/>
<dbReference type="InterPro" id="IPR009071">
    <property type="entry name" value="HMG_box_dom"/>
</dbReference>
<dbReference type="PANTHER" id="PTHR45789">
    <property type="entry name" value="FI18025P1"/>
    <property type="match status" value="1"/>
</dbReference>
<dbReference type="GO" id="GO:0005634">
    <property type="term" value="C:nucleus"/>
    <property type="evidence" value="ECO:0007669"/>
    <property type="project" value="UniProtKB-UniRule"/>
</dbReference>
<dbReference type="CDD" id="cd01389">
    <property type="entry name" value="HMG-box_ROX1-like"/>
    <property type="match status" value="1"/>
</dbReference>